<organism evidence="2 3">
    <name type="scientific">Cryptococcus amylolentus CBS 6039</name>
    <dbReference type="NCBI Taxonomy" id="1295533"/>
    <lineage>
        <taxon>Eukaryota</taxon>
        <taxon>Fungi</taxon>
        <taxon>Dikarya</taxon>
        <taxon>Basidiomycota</taxon>
        <taxon>Agaricomycotina</taxon>
        <taxon>Tremellomycetes</taxon>
        <taxon>Tremellales</taxon>
        <taxon>Cryptococcaceae</taxon>
        <taxon>Cryptococcus</taxon>
    </lineage>
</organism>
<feature type="compositionally biased region" description="Polar residues" evidence="1">
    <location>
        <begin position="39"/>
        <end position="53"/>
    </location>
</feature>
<accession>A0A1E3HXV8</accession>
<dbReference type="EMBL" id="AWGJ01000004">
    <property type="protein sequence ID" value="ODN81170.1"/>
    <property type="molecule type" value="Genomic_DNA"/>
</dbReference>
<reference evidence="2 3" key="1">
    <citation type="submission" date="2016-06" db="EMBL/GenBank/DDBJ databases">
        <title>Evolution of pathogenesis and genome organization in the Tremellales.</title>
        <authorList>
            <person name="Cuomo C."/>
            <person name="Litvintseva A."/>
            <person name="Heitman J."/>
            <person name="Chen Y."/>
            <person name="Sun S."/>
            <person name="Springer D."/>
            <person name="Dromer F."/>
            <person name="Young S."/>
            <person name="Zeng Q."/>
            <person name="Chapman S."/>
            <person name="Gujja S."/>
            <person name="Saif S."/>
            <person name="Birren B."/>
        </authorList>
    </citation>
    <scope>NUCLEOTIDE SEQUENCE [LARGE SCALE GENOMIC DNA]</scope>
    <source>
        <strain evidence="2 3">CBS 6039</strain>
    </source>
</reference>
<gene>
    <name evidence="2" type="ORF">L202_03261</name>
</gene>
<comment type="caution">
    <text evidence="2">The sequence shown here is derived from an EMBL/GenBank/DDBJ whole genome shotgun (WGS) entry which is preliminary data.</text>
</comment>
<dbReference type="RefSeq" id="XP_018995736.1">
    <property type="nucleotide sequence ID" value="XM_019137067.1"/>
</dbReference>
<keyword evidence="3" id="KW-1185">Reference proteome</keyword>
<dbReference type="Proteomes" id="UP000094065">
    <property type="component" value="Unassembled WGS sequence"/>
</dbReference>
<sequence>MWTYPCGRDLSTHRSLSPMASSTARLALAGCPPSLPRTFPSSPFKPSSHLHQSTPPTRPPPTDDKPLVPAMAEAKVRYFTTTRTFPPLHQLRNEELSQMLLDSFYSIRLERYHSRRYKFVRKLKAGSTPARYAVHEKERRQDEEDKAEFDDVPKWVRGEEWSWAGLETSVPLKTSEVLRIPLYPSSAAFVPVKRMYWGVWVVQMGRRGVVISLRARSGGSSTPFRGC</sequence>
<dbReference type="GeneID" id="30154570"/>
<dbReference type="PANTHER" id="PTHR43388">
    <property type="entry name" value="HYDROGENASE MATURATION FACTOR HOXX"/>
    <property type="match status" value="1"/>
</dbReference>
<dbReference type="InterPro" id="IPR047180">
    <property type="entry name" value="HoxX-like"/>
</dbReference>
<dbReference type="STRING" id="1295533.A0A1E3HXV8"/>
<feature type="region of interest" description="Disordered" evidence="1">
    <location>
        <begin position="37"/>
        <end position="67"/>
    </location>
</feature>
<dbReference type="AlphaFoldDB" id="A0A1E3HXV8"/>
<evidence type="ECO:0000256" key="1">
    <source>
        <dbReference type="SAM" id="MobiDB-lite"/>
    </source>
</evidence>
<evidence type="ECO:0000313" key="2">
    <source>
        <dbReference type="EMBL" id="ODN81170.1"/>
    </source>
</evidence>
<dbReference type="PANTHER" id="PTHR43388:SF1">
    <property type="entry name" value="HYDROGENASE MATURATION FACTOR HOXX"/>
    <property type="match status" value="1"/>
</dbReference>
<protein>
    <submittedName>
        <fullName evidence="2">Uncharacterized protein</fullName>
    </submittedName>
</protein>
<evidence type="ECO:0000313" key="3">
    <source>
        <dbReference type="Proteomes" id="UP000094065"/>
    </source>
</evidence>
<proteinExistence type="predicted"/>
<dbReference type="OrthoDB" id="10453299at2759"/>
<name>A0A1E3HXV8_9TREE</name>